<reference evidence="3 4" key="1">
    <citation type="journal article" date="2017" name="Front. Microbiol.">
        <title>Double-Face Meets the Bacterial World: The Opportunistic Pathogen Stenotrophomonas maltophilia.</title>
        <authorList>
            <person name="Lira F."/>
            <person name="Berg G."/>
            <person name="Martinez J.L."/>
        </authorList>
    </citation>
    <scope>NUCLEOTIDE SEQUENCE [LARGE SCALE GENOMIC DNA]</scope>
    <source>
        <strain evidence="3 4">EA1</strain>
    </source>
</reference>
<dbReference type="AlphaFoldDB" id="A0A2J0U440"/>
<gene>
    <name evidence="3" type="ORF">B9Y64_21580</name>
</gene>
<dbReference type="OrthoDB" id="6054304at2"/>
<evidence type="ECO:0000313" key="3">
    <source>
        <dbReference type="EMBL" id="PJL23458.1"/>
    </source>
</evidence>
<accession>A0A2J0U440</accession>
<dbReference type="RefSeq" id="WP_100442407.1">
    <property type="nucleotide sequence ID" value="NZ_CBCPIZ010000014.1"/>
</dbReference>
<sequence>MRTVLLMGLALLSGPVLAAPPAPPSAWLERQQTAAADEANAAASVPKAKERCRVVKEWKVGEAVVQHRICDDQPPAGPSPRSAALHGGAERGLGSTESR</sequence>
<evidence type="ECO:0000256" key="1">
    <source>
        <dbReference type="SAM" id="MobiDB-lite"/>
    </source>
</evidence>
<proteinExistence type="predicted"/>
<evidence type="ECO:0000256" key="2">
    <source>
        <dbReference type="SAM" id="SignalP"/>
    </source>
</evidence>
<keyword evidence="2" id="KW-0732">Signal</keyword>
<feature type="chain" id="PRO_5014377442" description="Secreted protein" evidence="2">
    <location>
        <begin position="19"/>
        <end position="99"/>
    </location>
</feature>
<evidence type="ECO:0008006" key="5">
    <source>
        <dbReference type="Google" id="ProtNLM"/>
    </source>
</evidence>
<dbReference type="Proteomes" id="UP000230167">
    <property type="component" value="Unassembled WGS sequence"/>
</dbReference>
<protein>
    <recommendedName>
        <fullName evidence="5">Secreted protein</fullName>
    </recommendedName>
</protein>
<name>A0A2J0U440_STEMA</name>
<feature type="signal peptide" evidence="2">
    <location>
        <begin position="1"/>
        <end position="18"/>
    </location>
</feature>
<feature type="region of interest" description="Disordered" evidence="1">
    <location>
        <begin position="70"/>
        <end position="99"/>
    </location>
</feature>
<dbReference type="EMBL" id="NEQV01000010">
    <property type="protein sequence ID" value="PJL23458.1"/>
    <property type="molecule type" value="Genomic_DNA"/>
</dbReference>
<organism evidence="3 4">
    <name type="scientific">Stenotrophomonas maltophilia</name>
    <name type="common">Pseudomonas maltophilia</name>
    <name type="synonym">Xanthomonas maltophilia</name>
    <dbReference type="NCBI Taxonomy" id="40324"/>
    <lineage>
        <taxon>Bacteria</taxon>
        <taxon>Pseudomonadati</taxon>
        <taxon>Pseudomonadota</taxon>
        <taxon>Gammaproteobacteria</taxon>
        <taxon>Lysobacterales</taxon>
        <taxon>Lysobacteraceae</taxon>
        <taxon>Stenotrophomonas</taxon>
        <taxon>Stenotrophomonas maltophilia group</taxon>
    </lineage>
</organism>
<evidence type="ECO:0000313" key="4">
    <source>
        <dbReference type="Proteomes" id="UP000230167"/>
    </source>
</evidence>
<comment type="caution">
    <text evidence="3">The sequence shown here is derived from an EMBL/GenBank/DDBJ whole genome shotgun (WGS) entry which is preliminary data.</text>
</comment>